<evidence type="ECO:0000259" key="4">
    <source>
        <dbReference type="SMART" id="SM00479"/>
    </source>
</evidence>
<organism evidence="5 6">
    <name type="scientific">Fervidibacillus albus</name>
    <dbReference type="NCBI Taxonomy" id="2980026"/>
    <lineage>
        <taxon>Bacteria</taxon>
        <taxon>Bacillati</taxon>
        <taxon>Bacillota</taxon>
        <taxon>Bacilli</taxon>
        <taxon>Bacillales</taxon>
        <taxon>Bacillaceae</taxon>
        <taxon>Fervidibacillus</taxon>
    </lineage>
</organism>
<reference evidence="5" key="1">
    <citation type="submission" date="2022-09" db="EMBL/GenBank/DDBJ databases">
        <title>Complete Genomes of Fervidibacillus albus and Fervidibacillus halotolerans isolated from tidal flat sediments.</title>
        <authorList>
            <person name="Kwon K.K."/>
            <person name="Yang S.-H."/>
            <person name="Park M.J."/>
            <person name="Oh H.-M."/>
        </authorList>
    </citation>
    <scope>NUCLEOTIDE SEQUENCE</scope>
    <source>
        <strain evidence="5">MEBiC13591</strain>
    </source>
</reference>
<keyword evidence="2" id="KW-0378">Hydrolase</keyword>
<evidence type="ECO:0000313" key="6">
    <source>
        <dbReference type="Proteomes" id="UP001164718"/>
    </source>
</evidence>
<name>A0A9E8RVQ2_9BACI</name>
<dbReference type="Proteomes" id="UP001164718">
    <property type="component" value="Chromosome"/>
</dbReference>
<evidence type="ECO:0000256" key="1">
    <source>
        <dbReference type="ARBA" id="ARBA00022722"/>
    </source>
</evidence>
<dbReference type="SUPFAM" id="SSF53098">
    <property type="entry name" value="Ribonuclease H-like"/>
    <property type="match status" value="1"/>
</dbReference>
<keyword evidence="1" id="KW-0540">Nuclease</keyword>
<dbReference type="GO" id="GO:0008408">
    <property type="term" value="F:3'-5' exonuclease activity"/>
    <property type="evidence" value="ECO:0007669"/>
    <property type="project" value="TreeGrafter"/>
</dbReference>
<sequence length="244" mass="28345">MDINPLNRWLKNVQGKWFGGNEGAVNKEQMAFMRRLQKDLQRRDVLVTSLNRLEVIAIDLETTGFEPEKGDEIIAIGALKIKGKEIVPNESFYSLVQPKKFPSQEILDLTGITKAELERAPTVSDGLFRFFQFAKHHPLIAHHAAHEKKFLQYASENSFRLLFQNKIFDTSILFRTVEPMTRLKTLDEWCAHNDIPIRNRHHALSDAKMAAELWCRYIDRAEKLGFRNLLDIYEHIAKTVDRND</sequence>
<feature type="domain" description="Exonuclease" evidence="4">
    <location>
        <begin position="54"/>
        <end position="223"/>
    </location>
</feature>
<keyword evidence="3 5" id="KW-0269">Exonuclease</keyword>
<proteinExistence type="predicted"/>
<dbReference type="Gene3D" id="3.30.420.10">
    <property type="entry name" value="Ribonuclease H-like superfamily/Ribonuclease H"/>
    <property type="match status" value="1"/>
</dbReference>
<keyword evidence="6" id="KW-1185">Reference proteome</keyword>
<evidence type="ECO:0000256" key="2">
    <source>
        <dbReference type="ARBA" id="ARBA00022801"/>
    </source>
</evidence>
<dbReference type="PANTHER" id="PTHR30231">
    <property type="entry name" value="DNA POLYMERASE III SUBUNIT EPSILON"/>
    <property type="match status" value="1"/>
</dbReference>
<dbReference type="InterPro" id="IPR013520">
    <property type="entry name" value="Ribonucl_H"/>
</dbReference>
<dbReference type="SMART" id="SM00479">
    <property type="entry name" value="EXOIII"/>
    <property type="match status" value="1"/>
</dbReference>
<dbReference type="EMBL" id="CP106878">
    <property type="protein sequence ID" value="WAA10920.1"/>
    <property type="molecule type" value="Genomic_DNA"/>
</dbReference>
<dbReference type="PANTHER" id="PTHR30231:SF4">
    <property type="entry name" value="PROTEIN NEN2"/>
    <property type="match status" value="1"/>
</dbReference>
<dbReference type="KEGG" id="faf:OE104_06295"/>
<dbReference type="RefSeq" id="WP_275418730.1">
    <property type="nucleotide sequence ID" value="NZ_CP106878.1"/>
</dbReference>
<dbReference type="InterPro" id="IPR012337">
    <property type="entry name" value="RNaseH-like_sf"/>
</dbReference>
<evidence type="ECO:0000313" key="5">
    <source>
        <dbReference type="EMBL" id="WAA10920.1"/>
    </source>
</evidence>
<dbReference type="InterPro" id="IPR036397">
    <property type="entry name" value="RNaseH_sf"/>
</dbReference>
<gene>
    <name evidence="5" type="ORF">OE104_06295</name>
</gene>
<dbReference type="NCBIfam" id="NF005836">
    <property type="entry name" value="PRK07740.1"/>
    <property type="match status" value="1"/>
</dbReference>
<dbReference type="GO" id="GO:0003676">
    <property type="term" value="F:nucleic acid binding"/>
    <property type="evidence" value="ECO:0007669"/>
    <property type="project" value="InterPro"/>
</dbReference>
<dbReference type="FunFam" id="3.30.420.10:FF:000045">
    <property type="entry name" value="3'-5' exonuclease DinG"/>
    <property type="match status" value="1"/>
</dbReference>
<dbReference type="Pfam" id="PF00929">
    <property type="entry name" value="RNase_T"/>
    <property type="match status" value="1"/>
</dbReference>
<dbReference type="CDD" id="cd06127">
    <property type="entry name" value="DEDDh"/>
    <property type="match status" value="1"/>
</dbReference>
<accession>A0A9E8RVQ2</accession>
<protein>
    <submittedName>
        <fullName evidence="5">Exonuclease domain-containing protein</fullName>
    </submittedName>
</protein>
<evidence type="ECO:0000256" key="3">
    <source>
        <dbReference type="ARBA" id="ARBA00022839"/>
    </source>
</evidence>
<dbReference type="AlphaFoldDB" id="A0A9E8RVQ2"/>
<dbReference type="GO" id="GO:0005829">
    <property type="term" value="C:cytosol"/>
    <property type="evidence" value="ECO:0007669"/>
    <property type="project" value="TreeGrafter"/>
</dbReference>